<proteinExistence type="predicted"/>
<sequence length="140" mass="15199">MVGFSQVIFHLLFSMGAGHSSISTAEQALHAHHGMSMTVDVTTSTNIAAMSHGDNTMLLAHLMAGLATVLVLHRSEQLFIVASDIVDLFTWKLLWQLVKFVYQPVCPGPVPTEPREIPVYTVAVYATSVVRRGPPALTTV</sequence>
<evidence type="ECO:0000313" key="1">
    <source>
        <dbReference type="EMBL" id="MFC4715255.1"/>
    </source>
</evidence>
<dbReference type="EMBL" id="JBHSHE010000015">
    <property type="protein sequence ID" value="MFC4715255.1"/>
    <property type="molecule type" value="Genomic_DNA"/>
</dbReference>
<protein>
    <submittedName>
        <fullName evidence="1">Uncharacterized protein</fullName>
    </submittedName>
</protein>
<name>A0ABV9MI11_9MICC</name>
<dbReference type="RefSeq" id="WP_346059915.1">
    <property type="nucleotide sequence ID" value="NZ_BAAAVQ010000067.1"/>
</dbReference>
<comment type="caution">
    <text evidence="1">The sequence shown here is derived from an EMBL/GenBank/DDBJ whole genome shotgun (WGS) entry which is preliminary data.</text>
</comment>
<accession>A0ABV9MI11</accession>
<evidence type="ECO:0000313" key="2">
    <source>
        <dbReference type="Proteomes" id="UP001595884"/>
    </source>
</evidence>
<keyword evidence="2" id="KW-1185">Reference proteome</keyword>
<gene>
    <name evidence="1" type="ORF">ACFO7V_03755</name>
</gene>
<organism evidence="1 2">
    <name type="scientific">Glutamicibacter bergerei</name>
    <dbReference type="NCBI Taxonomy" id="256702"/>
    <lineage>
        <taxon>Bacteria</taxon>
        <taxon>Bacillati</taxon>
        <taxon>Actinomycetota</taxon>
        <taxon>Actinomycetes</taxon>
        <taxon>Micrococcales</taxon>
        <taxon>Micrococcaceae</taxon>
        <taxon>Glutamicibacter</taxon>
    </lineage>
</organism>
<dbReference type="Proteomes" id="UP001595884">
    <property type="component" value="Unassembled WGS sequence"/>
</dbReference>
<reference evidence="2" key="1">
    <citation type="journal article" date="2019" name="Int. J. Syst. Evol. Microbiol.">
        <title>The Global Catalogue of Microorganisms (GCM) 10K type strain sequencing project: providing services to taxonomists for standard genome sequencing and annotation.</title>
        <authorList>
            <consortium name="The Broad Institute Genomics Platform"/>
            <consortium name="The Broad Institute Genome Sequencing Center for Infectious Disease"/>
            <person name="Wu L."/>
            <person name="Ma J."/>
        </authorList>
    </citation>
    <scope>NUCLEOTIDE SEQUENCE [LARGE SCALE GENOMIC DNA]</scope>
    <source>
        <strain evidence="2">CGMCC 1.12849</strain>
    </source>
</reference>